<keyword evidence="2" id="KW-0012">Acyltransferase</keyword>
<dbReference type="PIRSF" id="PIRSF000441">
    <property type="entry name" value="CysE"/>
    <property type="match status" value="1"/>
</dbReference>
<dbReference type="STRING" id="1070870.SAMN05444351_0239"/>
<sequence>MAGDAQTSVWHLVREDLRTHRHNPAATGMQALVVHRLSRAAHTSRSPLARAARPLCRLAWMLVKGLYNVELPHTARIGRRLRLPHPHSVVVVEGAVVGDDCLMRHNVTLGAGTRDGGAPVIGDRVEFGPGAMVIGGVTVGDDVLVGPGALVMQDVPAGSRVLAPLATVRPARARREGDRVRRAS</sequence>
<dbReference type="GO" id="GO:0006535">
    <property type="term" value="P:cysteine biosynthetic process from serine"/>
    <property type="evidence" value="ECO:0007669"/>
    <property type="project" value="InterPro"/>
</dbReference>
<proteinExistence type="inferred from homology"/>
<dbReference type="RefSeq" id="WP_073418032.1">
    <property type="nucleotide sequence ID" value="NZ_FQVX01000001.1"/>
</dbReference>
<evidence type="ECO:0000313" key="3">
    <source>
        <dbReference type="EMBL" id="SHF62516.1"/>
    </source>
</evidence>
<dbReference type="GO" id="GO:0005737">
    <property type="term" value="C:cytoplasm"/>
    <property type="evidence" value="ECO:0007669"/>
    <property type="project" value="InterPro"/>
</dbReference>
<dbReference type="Gene3D" id="2.160.10.10">
    <property type="entry name" value="Hexapeptide repeat proteins"/>
    <property type="match status" value="1"/>
</dbReference>
<dbReference type="InterPro" id="IPR001451">
    <property type="entry name" value="Hexapep"/>
</dbReference>
<comment type="catalytic activity">
    <reaction evidence="2">
        <text>L-serine + acetyl-CoA = O-acetyl-L-serine + CoA</text>
        <dbReference type="Rhea" id="RHEA:24560"/>
        <dbReference type="ChEBI" id="CHEBI:33384"/>
        <dbReference type="ChEBI" id="CHEBI:57287"/>
        <dbReference type="ChEBI" id="CHEBI:57288"/>
        <dbReference type="ChEBI" id="CHEBI:58340"/>
        <dbReference type="EC" id="2.3.1.30"/>
    </reaction>
</comment>
<dbReference type="PANTHER" id="PTHR42811">
    <property type="entry name" value="SERINE ACETYLTRANSFERASE"/>
    <property type="match status" value="1"/>
</dbReference>
<name>A0A1M5D6B0_9ACTN</name>
<dbReference type="OrthoDB" id="2643438at2"/>
<dbReference type="InterPro" id="IPR011004">
    <property type="entry name" value="Trimer_LpxA-like_sf"/>
</dbReference>
<keyword evidence="4" id="KW-1185">Reference proteome</keyword>
<keyword evidence="2 3" id="KW-0808">Transferase</keyword>
<comment type="similarity">
    <text evidence="2">Belongs to the transferase hexapeptide repeat family.</text>
</comment>
<reference evidence="3 4" key="1">
    <citation type="submission" date="2016-11" db="EMBL/GenBank/DDBJ databases">
        <authorList>
            <person name="Jaros S."/>
            <person name="Januszkiewicz K."/>
            <person name="Wedrychowicz H."/>
        </authorList>
    </citation>
    <scope>NUCLEOTIDE SEQUENCE [LARGE SCALE GENOMIC DNA]</scope>
    <source>
        <strain evidence="3 4">DSM 45408</strain>
    </source>
</reference>
<dbReference type="Proteomes" id="UP000184471">
    <property type="component" value="Unassembled WGS sequence"/>
</dbReference>
<dbReference type="InterPro" id="IPR005881">
    <property type="entry name" value="Ser_O-AcTrfase"/>
</dbReference>
<evidence type="ECO:0000313" key="4">
    <source>
        <dbReference type="Proteomes" id="UP000184471"/>
    </source>
</evidence>
<organism evidence="3 4">
    <name type="scientific">Geodermatophilus nigrescens</name>
    <dbReference type="NCBI Taxonomy" id="1070870"/>
    <lineage>
        <taxon>Bacteria</taxon>
        <taxon>Bacillati</taxon>
        <taxon>Actinomycetota</taxon>
        <taxon>Actinomycetes</taxon>
        <taxon>Geodermatophilales</taxon>
        <taxon>Geodermatophilaceae</taxon>
        <taxon>Geodermatophilus</taxon>
    </lineage>
</organism>
<evidence type="ECO:0000256" key="1">
    <source>
        <dbReference type="ARBA" id="ARBA00018522"/>
    </source>
</evidence>
<accession>A0A1M5D6B0</accession>
<dbReference type="SUPFAM" id="SSF51161">
    <property type="entry name" value="Trimeric LpxA-like enzymes"/>
    <property type="match status" value="1"/>
</dbReference>
<protein>
    <recommendedName>
        <fullName evidence="1 2">Serine acetyltransferase</fullName>
        <ecNumber evidence="2">2.3.1.30</ecNumber>
    </recommendedName>
</protein>
<dbReference type="EMBL" id="FQVX01000001">
    <property type="protein sequence ID" value="SHF62516.1"/>
    <property type="molecule type" value="Genomic_DNA"/>
</dbReference>
<gene>
    <name evidence="3" type="ORF">SAMN05444351_0239</name>
</gene>
<dbReference type="Pfam" id="PF00132">
    <property type="entry name" value="Hexapep"/>
    <property type="match status" value="1"/>
</dbReference>
<dbReference type="AlphaFoldDB" id="A0A1M5D6B0"/>
<dbReference type="GO" id="GO:0009001">
    <property type="term" value="F:serine O-acetyltransferase activity"/>
    <property type="evidence" value="ECO:0007669"/>
    <property type="project" value="UniProtKB-EC"/>
</dbReference>
<evidence type="ECO:0000256" key="2">
    <source>
        <dbReference type="PIRNR" id="PIRNR000441"/>
    </source>
</evidence>
<dbReference type="EC" id="2.3.1.30" evidence="2"/>